<dbReference type="SUPFAM" id="SSF53807">
    <property type="entry name" value="Helical backbone' metal receptor"/>
    <property type="match status" value="1"/>
</dbReference>
<evidence type="ECO:0000313" key="7">
    <source>
        <dbReference type="EMBL" id="MDO7905694.1"/>
    </source>
</evidence>
<dbReference type="PANTHER" id="PTHR42953">
    <property type="entry name" value="HIGH-AFFINITY ZINC UPTAKE SYSTEM PROTEIN ZNUA-RELATED"/>
    <property type="match status" value="1"/>
</dbReference>
<dbReference type="Proteomes" id="UP001240171">
    <property type="component" value="Unassembled WGS sequence"/>
</dbReference>
<evidence type="ECO:0000313" key="8">
    <source>
        <dbReference type="Proteomes" id="UP001240171"/>
    </source>
</evidence>
<feature type="signal peptide" evidence="6">
    <location>
        <begin position="1"/>
        <end position="19"/>
    </location>
</feature>
<evidence type="ECO:0000256" key="6">
    <source>
        <dbReference type="SAM" id="SignalP"/>
    </source>
</evidence>
<dbReference type="Pfam" id="PF01297">
    <property type="entry name" value="ZnuA"/>
    <property type="match status" value="1"/>
</dbReference>
<keyword evidence="8" id="KW-1185">Reference proteome</keyword>
<keyword evidence="3 6" id="KW-0732">Signal</keyword>
<evidence type="ECO:0000256" key="2">
    <source>
        <dbReference type="ARBA" id="ARBA00022448"/>
    </source>
</evidence>
<reference evidence="7 8" key="1">
    <citation type="submission" date="2023-07" db="EMBL/GenBank/DDBJ databases">
        <title>Paenibacillus sp. JX-17 nov. isolated from soil.</title>
        <authorList>
            <person name="Wan Y."/>
            <person name="Liu B."/>
        </authorList>
    </citation>
    <scope>NUCLEOTIDE SEQUENCE [LARGE SCALE GENOMIC DNA]</scope>
    <source>
        <strain evidence="7 8">JX-17</strain>
    </source>
</reference>
<dbReference type="InterPro" id="IPR006128">
    <property type="entry name" value="Lipoprotein_PsaA-like"/>
</dbReference>
<dbReference type="EMBL" id="JAUQTB010000002">
    <property type="protein sequence ID" value="MDO7905694.1"/>
    <property type="molecule type" value="Genomic_DNA"/>
</dbReference>
<sequence length="321" mass="34699">MLRMWTASAALILTGAVLLTGCGNDKSEGKTSGSGEAKLKIETSFYPMYEFTKQVAGDLADVESLIPAGVEPHDWEPSPKDIAKIQDADVFVYNGAGLEGWVDQVLSAADGSSLTVVEASKGQDMMEGTEEEDHEAEEAGHDDHDHGGLDPHVWLSPVRAVQEVRAIEAALGKADPDNKETYKANADAYAAKLGQLDQEFKSAFAQVKRKDFITQHAAFGYLAKDYGLEQVPIAGLSPEQEPSAEQMAGIVNFAREHKVKTIYFETLVTSKVADTIAKEVGAETAVLNPLEGLTDEEKAQNLDYIGVMKQNLEALKKGLNQ</sequence>
<keyword evidence="2 4" id="KW-0813">Transport</keyword>
<dbReference type="InterPro" id="IPR006129">
    <property type="entry name" value="AdhesinB"/>
</dbReference>
<gene>
    <name evidence="7" type="ORF">Q5741_04615</name>
</gene>
<dbReference type="Gene3D" id="3.40.50.1980">
    <property type="entry name" value="Nitrogenase molybdenum iron protein domain"/>
    <property type="match status" value="2"/>
</dbReference>
<dbReference type="PRINTS" id="PR00690">
    <property type="entry name" value="ADHESNFAMILY"/>
</dbReference>
<name>A0ABT9CAL8_9BACL</name>
<feature type="chain" id="PRO_5046588239" evidence="6">
    <location>
        <begin position="20"/>
        <end position="321"/>
    </location>
</feature>
<evidence type="ECO:0000256" key="1">
    <source>
        <dbReference type="ARBA" id="ARBA00011028"/>
    </source>
</evidence>
<dbReference type="PANTHER" id="PTHR42953:SF3">
    <property type="entry name" value="HIGH-AFFINITY ZINC UPTAKE SYSTEM PROTEIN ZNUA"/>
    <property type="match status" value="1"/>
</dbReference>
<dbReference type="PROSITE" id="PS51257">
    <property type="entry name" value="PROKAR_LIPOPROTEIN"/>
    <property type="match status" value="1"/>
</dbReference>
<organism evidence="7 8">
    <name type="scientific">Paenibacillus lacisoli</name>
    <dbReference type="NCBI Taxonomy" id="3064525"/>
    <lineage>
        <taxon>Bacteria</taxon>
        <taxon>Bacillati</taxon>
        <taxon>Bacillota</taxon>
        <taxon>Bacilli</taxon>
        <taxon>Bacillales</taxon>
        <taxon>Paenibacillaceae</taxon>
        <taxon>Paenibacillus</taxon>
    </lineage>
</organism>
<proteinExistence type="inferred from homology"/>
<feature type="compositionally biased region" description="Acidic residues" evidence="5">
    <location>
        <begin position="127"/>
        <end position="136"/>
    </location>
</feature>
<comment type="similarity">
    <text evidence="1 4">Belongs to the bacterial solute-binding protein 9 family.</text>
</comment>
<dbReference type="CDD" id="cd01017">
    <property type="entry name" value="AdcA"/>
    <property type="match status" value="1"/>
</dbReference>
<accession>A0ABT9CAL8</accession>
<comment type="caution">
    <text evidence="7">The sequence shown here is derived from an EMBL/GenBank/DDBJ whole genome shotgun (WGS) entry which is preliminary data.</text>
</comment>
<dbReference type="PRINTS" id="PR00691">
    <property type="entry name" value="ADHESINB"/>
</dbReference>
<evidence type="ECO:0000256" key="4">
    <source>
        <dbReference type="RuleBase" id="RU003512"/>
    </source>
</evidence>
<protein>
    <submittedName>
        <fullName evidence="7">Metal ABC transporter substrate-binding protein</fullName>
    </submittedName>
</protein>
<evidence type="ECO:0000256" key="3">
    <source>
        <dbReference type="ARBA" id="ARBA00022729"/>
    </source>
</evidence>
<feature type="region of interest" description="Disordered" evidence="5">
    <location>
        <begin position="120"/>
        <end position="144"/>
    </location>
</feature>
<evidence type="ECO:0000256" key="5">
    <source>
        <dbReference type="SAM" id="MobiDB-lite"/>
    </source>
</evidence>
<dbReference type="InterPro" id="IPR006127">
    <property type="entry name" value="ZnuA-like"/>
</dbReference>
<dbReference type="InterPro" id="IPR050492">
    <property type="entry name" value="Bact_metal-bind_prot9"/>
</dbReference>